<accession>A0A919CRK5</accession>
<reference evidence="1" key="2">
    <citation type="submission" date="2020-09" db="EMBL/GenBank/DDBJ databases">
        <authorList>
            <person name="Sun Q."/>
            <person name="Kim S."/>
        </authorList>
    </citation>
    <scope>NUCLEOTIDE SEQUENCE</scope>
    <source>
        <strain evidence="1">KCTC 42651</strain>
    </source>
</reference>
<dbReference type="AlphaFoldDB" id="A0A919CRK5"/>
<evidence type="ECO:0000313" key="2">
    <source>
        <dbReference type="Proteomes" id="UP000630353"/>
    </source>
</evidence>
<protein>
    <submittedName>
        <fullName evidence="1">Uncharacterized protein</fullName>
    </submittedName>
</protein>
<dbReference type="Proteomes" id="UP000630353">
    <property type="component" value="Unassembled WGS sequence"/>
</dbReference>
<dbReference type="EMBL" id="BMZS01000010">
    <property type="protein sequence ID" value="GHD58277.1"/>
    <property type="molecule type" value="Genomic_DNA"/>
</dbReference>
<evidence type="ECO:0000313" key="1">
    <source>
        <dbReference type="EMBL" id="GHD58277.1"/>
    </source>
</evidence>
<organism evidence="1 2">
    <name type="scientific">Thalassobaculum fulvum</name>
    <dbReference type="NCBI Taxonomy" id="1633335"/>
    <lineage>
        <taxon>Bacteria</taxon>
        <taxon>Pseudomonadati</taxon>
        <taxon>Pseudomonadota</taxon>
        <taxon>Alphaproteobacteria</taxon>
        <taxon>Rhodospirillales</taxon>
        <taxon>Thalassobaculaceae</taxon>
        <taxon>Thalassobaculum</taxon>
    </lineage>
</organism>
<dbReference type="RefSeq" id="WP_189993108.1">
    <property type="nucleotide sequence ID" value="NZ_BMZS01000010.1"/>
</dbReference>
<gene>
    <name evidence="1" type="ORF">GCM10017083_41000</name>
</gene>
<name>A0A919CRK5_9PROT</name>
<keyword evidence="2" id="KW-1185">Reference proteome</keyword>
<proteinExistence type="predicted"/>
<sequence>MTDDEFAAAFEALTLPPSAFRHADHVRLAWIYLRRMALPEAMRRYADRLRAFAAHVGKPGLYHETITYAFLMVINERIADGPEAEGWDGFRDRNPDLFGGVRGALGRWYSEQRLTSERARAGFVMPDRIAAG</sequence>
<reference evidence="1" key="1">
    <citation type="journal article" date="2014" name="Int. J. Syst. Evol. Microbiol.">
        <title>Complete genome sequence of Corynebacterium casei LMG S-19264T (=DSM 44701T), isolated from a smear-ripened cheese.</title>
        <authorList>
            <consortium name="US DOE Joint Genome Institute (JGI-PGF)"/>
            <person name="Walter F."/>
            <person name="Albersmeier A."/>
            <person name="Kalinowski J."/>
            <person name="Ruckert C."/>
        </authorList>
    </citation>
    <scope>NUCLEOTIDE SEQUENCE</scope>
    <source>
        <strain evidence="1">KCTC 42651</strain>
    </source>
</reference>
<comment type="caution">
    <text evidence="1">The sequence shown here is derived from an EMBL/GenBank/DDBJ whole genome shotgun (WGS) entry which is preliminary data.</text>
</comment>